<dbReference type="CDD" id="cd06225">
    <property type="entry name" value="HAMP"/>
    <property type="match status" value="1"/>
</dbReference>
<keyword evidence="3" id="KW-0807">Transducer</keyword>
<dbReference type="RefSeq" id="WP_390407174.1">
    <property type="nucleotide sequence ID" value="NZ_BAABYW010000001.1"/>
</dbReference>
<sequence>MMKNMKIRSRLLLSYAVIILISMLASIISFFLLNDLGSNLTSFYDNNYTVTVNVATARKEMQSARADILEAVIETDVNRVKAAVDKASNSLANMRATFPVIREKFKGDKKLVDELEEILSQAIIYRDQVFDLLLSMESEEAFQVTKNSYIPLLNQMADKLQEIADVAGENALKMVRSGQQAQTTAVVTILSITILGGALAAILGIYISNGIRKPIHEIETAAQKLARGELDSTDIIYTSKDELGRLSDSIRSLIYTQEKIILDIAHIMHDLSEGDFTTHSNALEFYTGNYIEIIKSMRMLRNNLSETLHQINIAADQVSAGSEQVSFGAQDLSHGSTEQASSVEELATAIDKISVQVKETAVNAKEASGQANLVGKEMADSNRKMQDLIEAIEKINKSAKEIVNINKTIEDIAFQTNILALNAAVEAARAGEAGRGFAAVAGEVRNLANKSAKASKNTASLINGSLSAVKEGTLIADDTAKALHIAVEGVKQVIGNIDKISMASNEQADAIQQVTQGISQISDVIQTNSGTAEESAAASEELSAQAQVLKDLVDRFKITGMETVGK</sequence>
<dbReference type="EMBL" id="BAABYW010000001">
    <property type="protein sequence ID" value="GAA6409450.1"/>
    <property type="molecule type" value="Genomic_DNA"/>
</dbReference>
<feature type="domain" description="Methyl-accepting transducer" evidence="5">
    <location>
        <begin position="314"/>
        <end position="543"/>
    </location>
</feature>
<evidence type="ECO:0000256" key="2">
    <source>
        <dbReference type="ARBA" id="ARBA00029447"/>
    </source>
</evidence>
<keyword evidence="4" id="KW-1133">Transmembrane helix</keyword>
<dbReference type="SUPFAM" id="SSF58104">
    <property type="entry name" value="Methyl-accepting chemotaxis protein (MCP) signaling domain"/>
    <property type="match status" value="1"/>
</dbReference>
<keyword evidence="4" id="KW-0472">Membrane</keyword>
<evidence type="ECO:0000256" key="4">
    <source>
        <dbReference type="SAM" id="Phobius"/>
    </source>
</evidence>
<gene>
    <name evidence="7" type="ORF">K040078D81_35670</name>
</gene>
<keyword evidence="4" id="KW-0812">Transmembrane</keyword>
<dbReference type="SMART" id="SM00283">
    <property type="entry name" value="MA"/>
    <property type="match status" value="1"/>
</dbReference>
<name>A0ABQ0BDC4_9FIRM</name>
<feature type="transmembrane region" description="Helical" evidence="4">
    <location>
        <begin position="12"/>
        <end position="33"/>
    </location>
</feature>
<dbReference type="InterPro" id="IPR004089">
    <property type="entry name" value="MCPsignal_dom"/>
</dbReference>
<dbReference type="Pfam" id="PF00672">
    <property type="entry name" value="HAMP"/>
    <property type="match status" value="1"/>
</dbReference>
<evidence type="ECO:0000259" key="6">
    <source>
        <dbReference type="PROSITE" id="PS50885"/>
    </source>
</evidence>
<protein>
    <submittedName>
        <fullName evidence="7">Methyl-accepting chemotaxis protein</fullName>
    </submittedName>
</protein>
<dbReference type="Gene3D" id="1.10.287.950">
    <property type="entry name" value="Methyl-accepting chemotaxis protein"/>
    <property type="match status" value="1"/>
</dbReference>
<dbReference type="PROSITE" id="PS50885">
    <property type="entry name" value="HAMP"/>
    <property type="match status" value="1"/>
</dbReference>
<dbReference type="InterPro" id="IPR051310">
    <property type="entry name" value="MCP_chemotaxis"/>
</dbReference>
<dbReference type="PANTHER" id="PTHR43531">
    <property type="entry name" value="PROTEIN ICFG"/>
    <property type="match status" value="1"/>
</dbReference>
<evidence type="ECO:0000313" key="7">
    <source>
        <dbReference type="EMBL" id="GAA6409450.1"/>
    </source>
</evidence>
<dbReference type="InterPro" id="IPR003660">
    <property type="entry name" value="HAMP_dom"/>
</dbReference>
<comment type="caution">
    <text evidence="7">The sequence shown here is derived from an EMBL/GenBank/DDBJ whole genome shotgun (WGS) entry which is preliminary data.</text>
</comment>
<dbReference type="PANTHER" id="PTHR43531:SF11">
    <property type="entry name" value="METHYL-ACCEPTING CHEMOTAXIS PROTEIN 3"/>
    <property type="match status" value="1"/>
</dbReference>
<reference evidence="7 8" key="1">
    <citation type="submission" date="2024-04" db="EMBL/GenBank/DDBJ databases">
        <title>Defined microbial consortia suppress multidrug-resistant proinflammatory Enterobacteriaceae via ecological control.</title>
        <authorList>
            <person name="Furuichi M."/>
            <person name="Kawaguchi T."/>
            <person name="Pust M."/>
            <person name="Yasuma K."/>
            <person name="Plichta D."/>
            <person name="Hasegawa N."/>
            <person name="Ohya T."/>
            <person name="Bhattarai S."/>
            <person name="Sasajima S."/>
            <person name="Aoto Y."/>
            <person name="Tuganbaev T."/>
            <person name="Yaginuma M."/>
            <person name="Ueda M."/>
            <person name="Okahashi N."/>
            <person name="Amafuji K."/>
            <person name="Kiridooshi Y."/>
            <person name="Sugita K."/>
            <person name="Strazar M."/>
            <person name="Skelly A."/>
            <person name="Suda W."/>
            <person name="Hattori M."/>
            <person name="Nakamoto N."/>
            <person name="Caballero S."/>
            <person name="Norman J."/>
            <person name="Olle B."/>
            <person name="Tanoue T."/>
            <person name="Arita M."/>
            <person name="Bucci V."/>
            <person name="Atarashi K."/>
            <person name="Xavier R."/>
            <person name="Honda K."/>
        </authorList>
    </citation>
    <scope>NUCLEOTIDE SEQUENCE [LARGE SCALE GENOMIC DNA]</scope>
    <source>
        <strain evidence="8">k04-0078-D8-1</strain>
    </source>
</reference>
<dbReference type="Pfam" id="PF00015">
    <property type="entry name" value="MCPsignal"/>
    <property type="match status" value="1"/>
</dbReference>
<dbReference type="PROSITE" id="PS50111">
    <property type="entry name" value="CHEMOTAXIS_TRANSDUC_2"/>
    <property type="match status" value="1"/>
</dbReference>
<keyword evidence="1" id="KW-0145">Chemotaxis</keyword>
<dbReference type="Proteomes" id="UP001600943">
    <property type="component" value="Unassembled WGS sequence"/>
</dbReference>
<feature type="transmembrane region" description="Helical" evidence="4">
    <location>
        <begin position="185"/>
        <end position="207"/>
    </location>
</feature>
<accession>A0ABQ0BDC4</accession>
<dbReference type="InterPro" id="IPR024478">
    <property type="entry name" value="HlyB_4HB_MCP"/>
</dbReference>
<evidence type="ECO:0000313" key="8">
    <source>
        <dbReference type="Proteomes" id="UP001600943"/>
    </source>
</evidence>
<evidence type="ECO:0000256" key="3">
    <source>
        <dbReference type="PROSITE-ProRule" id="PRU00284"/>
    </source>
</evidence>
<dbReference type="Gene3D" id="6.10.340.10">
    <property type="match status" value="1"/>
</dbReference>
<proteinExistence type="inferred from homology"/>
<dbReference type="SMART" id="SM00304">
    <property type="entry name" value="HAMP"/>
    <property type="match status" value="1"/>
</dbReference>
<organism evidence="7 8">
    <name type="scientific">Blautia hominis</name>
    <dbReference type="NCBI Taxonomy" id="2025493"/>
    <lineage>
        <taxon>Bacteria</taxon>
        <taxon>Bacillati</taxon>
        <taxon>Bacillota</taxon>
        <taxon>Clostridia</taxon>
        <taxon>Lachnospirales</taxon>
        <taxon>Lachnospiraceae</taxon>
        <taxon>Blautia</taxon>
    </lineage>
</organism>
<comment type="similarity">
    <text evidence="2">Belongs to the methyl-accepting chemotaxis (MCP) protein family.</text>
</comment>
<keyword evidence="8" id="KW-1185">Reference proteome</keyword>
<dbReference type="PRINTS" id="PR00260">
    <property type="entry name" value="CHEMTRNSDUCR"/>
</dbReference>
<dbReference type="InterPro" id="IPR004090">
    <property type="entry name" value="Chemotax_Me-accpt_rcpt"/>
</dbReference>
<evidence type="ECO:0000256" key="1">
    <source>
        <dbReference type="ARBA" id="ARBA00022500"/>
    </source>
</evidence>
<feature type="domain" description="HAMP" evidence="6">
    <location>
        <begin position="209"/>
        <end position="262"/>
    </location>
</feature>
<dbReference type="Pfam" id="PF12729">
    <property type="entry name" value="4HB_MCP_1"/>
    <property type="match status" value="1"/>
</dbReference>
<evidence type="ECO:0000259" key="5">
    <source>
        <dbReference type="PROSITE" id="PS50111"/>
    </source>
</evidence>